<keyword evidence="9" id="KW-1185">Reference proteome</keyword>
<dbReference type="PROSITE" id="PS00018">
    <property type="entry name" value="EF_HAND_1"/>
    <property type="match status" value="1"/>
</dbReference>
<evidence type="ECO:0000256" key="6">
    <source>
        <dbReference type="SAM" id="MobiDB-lite"/>
    </source>
</evidence>
<keyword evidence="5" id="KW-0560">Oxidoreductase</keyword>
<dbReference type="Proteomes" id="UP000037460">
    <property type="component" value="Unassembled WGS sequence"/>
</dbReference>
<accession>A0A0M0JNR8</accession>
<comment type="cofactor">
    <cofactor evidence="1">
        <name>L-ascorbate</name>
        <dbReference type="ChEBI" id="CHEBI:38290"/>
    </cofactor>
</comment>
<dbReference type="InterPro" id="IPR011992">
    <property type="entry name" value="EF-hand-dom_pair"/>
</dbReference>
<dbReference type="SUPFAM" id="SSF51197">
    <property type="entry name" value="Clavaminate synthase-like"/>
    <property type="match status" value="1"/>
</dbReference>
<dbReference type="InterPro" id="IPR050411">
    <property type="entry name" value="AlphaKG_dependent_hydroxylases"/>
</dbReference>
<dbReference type="SUPFAM" id="SSF47473">
    <property type="entry name" value="EF-hand"/>
    <property type="match status" value="1"/>
</dbReference>
<dbReference type="EMBL" id="JWZX01002598">
    <property type="protein sequence ID" value="KOO28236.1"/>
    <property type="molecule type" value="Genomic_DNA"/>
</dbReference>
<reference evidence="9" key="1">
    <citation type="journal article" date="2015" name="PLoS Genet.">
        <title>Genome Sequence and Transcriptome Analyses of Chrysochromulina tobin: Metabolic Tools for Enhanced Algal Fitness in the Prominent Order Prymnesiales (Haptophyceae).</title>
        <authorList>
            <person name="Hovde B.T."/>
            <person name="Deodato C.R."/>
            <person name="Hunsperger H.M."/>
            <person name="Ryken S.A."/>
            <person name="Yost W."/>
            <person name="Jha R.K."/>
            <person name="Patterson J."/>
            <person name="Monnat R.J. Jr."/>
            <person name="Barlow S.B."/>
            <person name="Starkenburg S.R."/>
            <person name="Cattolico R.A."/>
        </authorList>
    </citation>
    <scope>NUCLEOTIDE SEQUENCE</scope>
    <source>
        <strain evidence="9">CCMP291</strain>
    </source>
</reference>
<sequence length="523" mass="58395">MAVSFAQGGQVEAALNKLKDHLAANAGSIKRMFQLIDKDLSNQIDVDEFIEVLKACNIVLPPYILKGLVARFDLNGDGYISIPEFTSFMSGDSDRMEMLRDAPGAPAKPATPPPPQQSYGKMPMQQKMRAVTSEGLSRRDFVFVQRMQRDLETRRQTQFINEIKKDPRFHPSMLAEPNTIQFQQVAWPAANEASGKEHVSTFAAEWLFEHRYDVRVGAKTASSTKVVKSRADKVSPWLPEEMAGGNVPNVAWESLAASSAVADETTLTALRHLRRSGILRVRGVPPTVEATEALAMQLGMVQPTMYGYIWDTAPRNLEDVIDTAYTNVELPLHTDCCYLEAQPGIQLFNCVEQPPPHPSVPHGGSTKLADGFMAAEVLRRDFPATFAFFCRVSIPFQHVEGERHLVHTAPVFKLHPVTAEVIGFRYNDTDRAPLCSLGFDDVADFYAHARVLETTLEALQVPLRLECGDTILIDNHRVLHGRYAFQGRRNLIGCYLTADDWRSKLRVLETAARVKQRLPEPPS</sequence>
<evidence type="ECO:0000313" key="9">
    <source>
        <dbReference type="Proteomes" id="UP000037460"/>
    </source>
</evidence>
<dbReference type="Gene3D" id="1.10.238.10">
    <property type="entry name" value="EF-hand"/>
    <property type="match status" value="1"/>
</dbReference>
<evidence type="ECO:0000256" key="4">
    <source>
        <dbReference type="ARBA" id="ARBA00022873"/>
    </source>
</evidence>
<dbReference type="PANTHER" id="PTHR10696">
    <property type="entry name" value="GAMMA-BUTYROBETAINE HYDROXYLASE-RELATED"/>
    <property type="match status" value="1"/>
</dbReference>
<evidence type="ECO:0000256" key="3">
    <source>
        <dbReference type="ARBA" id="ARBA00022837"/>
    </source>
</evidence>
<dbReference type="Gene3D" id="3.60.130.10">
    <property type="entry name" value="Clavaminate synthase-like"/>
    <property type="match status" value="1"/>
</dbReference>
<evidence type="ECO:0000256" key="1">
    <source>
        <dbReference type="ARBA" id="ARBA00001961"/>
    </source>
</evidence>
<name>A0A0M0JNR8_9EUKA</name>
<dbReference type="Pfam" id="PF02668">
    <property type="entry name" value="TauD"/>
    <property type="match status" value="1"/>
</dbReference>
<comment type="pathway">
    <text evidence="2">Amine and polyamine biosynthesis; carnitine biosynthesis.</text>
</comment>
<feature type="domain" description="EF-hand" evidence="7">
    <location>
        <begin position="24"/>
        <end position="59"/>
    </location>
</feature>
<dbReference type="PROSITE" id="PS50222">
    <property type="entry name" value="EF_HAND_2"/>
    <property type="match status" value="2"/>
</dbReference>
<evidence type="ECO:0000259" key="7">
    <source>
        <dbReference type="PROSITE" id="PS50222"/>
    </source>
</evidence>
<protein>
    <submittedName>
        <fullName evidence="8">Trimethyllysine mitochondrial-like protein</fullName>
    </submittedName>
</protein>
<gene>
    <name evidence="8" type="ORF">Ctob_004417</name>
</gene>
<dbReference type="GO" id="GO:0005739">
    <property type="term" value="C:mitochondrion"/>
    <property type="evidence" value="ECO:0007669"/>
    <property type="project" value="TreeGrafter"/>
</dbReference>
<comment type="caution">
    <text evidence="8">The sequence shown here is derived from an EMBL/GenBank/DDBJ whole genome shotgun (WGS) entry which is preliminary data.</text>
</comment>
<dbReference type="AlphaFoldDB" id="A0A0M0JNR8"/>
<dbReference type="OrthoDB" id="408743at2759"/>
<organism evidence="8 9">
    <name type="scientific">Chrysochromulina tobinii</name>
    <dbReference type="NCBI Taxonomy" id="1460289"/>
    <lineage>
        <taxon>Eukaryota</taxon>
        <taxon>Haptista</taxon>
        <taxon>Haptophyta</taxon>
        <taxon>Prymnesiophyceae</taxon>
        <taxon>Prymnesiales</taxon>
        <taxon>Chrysochromulinaceae</taxon>
        <taxon>Chrysochromulina</taxon>
    </lineage>
</organism>
<dbReference type="GO" id="GO:0005509">
    <property type="term" value="F:calcium ion binding"/>
    <property type="evidence" value="ECO:0007669"/>
    <property type="project" value="InterPro"/>
</dbReference>
<dbReference type="SMART" id="SM00054">
    <property type="entry name" value="EFh"/>
    <property type="match status" value="2"/>
</dbReference>
<dbReference type="InterPro" id="IPR002048">
    <property type="entry name" value="EF_hand_dom"/>
</dbReference>
<dbReference type="GO" id="GO:0016491">
    <property type="term" value="F:oxidoreductase activity"/>
    <property type="evidence" value="ECO:0007669"/>
    <property type="project" value="UniProtKB-KW"/>
</dbReference>
<keyword evidence="3" id="KW-0106">Calcium</keyword>
<dbReference type="InterPro" id="IPR003819">
    <property type="entry name" value="TauD/TfdA-like"/>
</dbReference>
<evidence type="ECO:0000313" key="8">
    <source>
        <dbReference type="EMBL" id="KOO28236.1"/>
    </source>
</evidence>
<evidence type="ECO:0000256" key="5">
    <source>
        <dbReference type="ARBA" id="ARBA00023002"/>
    </source>
</evidence>
<dbReference type="InterPro" id="IPR018247">
    <property type="entry name" value="EF_Hand_1_Ca_BS"/>
</dbReference>
<dbReference type="CDD" id="cd00051">
    <property type="entry name" value="EFh"/>
    <property type="match status" value="1"/>
</dbReference>
<proteinExistence type="predicted"/>
<keyword evidence="4" id="KW-0124">Carnitine biosynthesis</keyword>
<evidence type="ECO:0000256" key="2">
    <source>
        <dbReference type="ARBA" id="ARBA00005022"/>
    </source>
</evidence>
<dbReference type="InterPro" id="IPR042098">
    <property type="entry name" value="TauD-like_sf"/>
</dbReference>
<dbReference type="PANTHER" id="PTHR10696:SF51">
    <property type="entry name" value="TRIMETHYLLYSINE DIOXYGENASE, MITOCHONDRIAL"/>
    <property type="match status" value="1"/>
</dbReference>
<feature type="region of interest" description="Disordered" evidence="6">
    <location>
        <begin position="100"/>
        <end position="122"/>
    </location>
</feature>
<dbReference type="Pfam" id="PF13499">
    <property type="entry name" value="EF-hand_7"/>
    <property type="match status" value="1"/>
</dbReference>
<dbReference type="GO" id="GO:0045329">
    <property type="term" value="P:carnitine biosynthetic process"/>
    <property type="evidence" value="ECO:0007669"/>
    <property type="project" value="UniProtKB-KW"/>
</dbReference>
<feature type="domain" description="EF-hand" evidence="7">
    <location>
        <begin position="65"/>
        <end position="95"/>
    </location>
</feature>